<evidence type="ECO:0000256" key="4">
    <source>
        <dbReference type="ARBA" id="ARBA00022679"/>
    </source>
</evidence>
<keyword evidence="5" id="KW-0547">Nucleotide-binding</keyword>
<dbReference type="PANTHER" id="PTHR24421:SF10">
    <property type="entry name" value="NITRATE_NITRITE SENSOR PROTEIN NARQ"/>
    <property type="match status" value="1"/>
</dbReference>
<feature type="transmembrane region" description="Helical" evidence="9">
    <location>
        <begin position="89"/>
        <end position="116"/>
    </location>
</feature>
<dbReference type="AlphaFoldDB" id="A0A0W7WST0"/>
<feature type="transmembrane region" description="Helical" evidence="9">
    <location>
        <begin position="123"/>
        <end position="141"/>
    </location>
</feature>
<dbReference type="Pfam" id="PF02518">
    <property type="entry name" value="HATPase_c"/>
    <property type="match status" value="1"/>
</dbReference>
<evidence type="ECO:0000256" key="3">
    <source>
        <dbReference type="ARBA" id="ARBA00022553"/>
    </source>
</evidence>
<name>A0A0W7WST0_9ACTN</name>
<dbReference type="STRING" id="1765722.AT728_34900"/>
<sequence length="421" mass="43050">MSATSAPPLLKRLPPGAWTASAWCVGSVFTFLTRFRLPGEAEPAQQGVLFFRWDGLVMLAVATALAFAGSGVLDRRPLAGLGLLLGASALASTTLSVAEIPLLQFLAADVAVYAVAATRPRRTGAVALALALGTLTAYLGTRLACGWVVGTSAELTVALTAVVAWLLGAAARRSREHAEELRAGAAAQAVTAERLRIARELHDMVAHSIGIVALQSGAARRVIDTRPDRAREALGAVETASRETLSGLRRMLGALRAAEPGGAPEAAPLDPGCGLADVDRLAAATTAAGVRVDVRWLGGRGPLPPEIDVSAYRIIQEAVTNVVRHAGTRSCRVTVDRRGDDLSIEVLNGGSGAPGPGPGVRAGPGAGISAGSGPASGAGGGYGLLGMRERVGLLHGEFSARPRPGGGFRVAARLPVPEAVR</sequence>
<evidence type="ECO:0000256" key="7">
    <source>
        <dbReference type="ARBA" id="ARBA00022840"/>
    </source>
</evidence>
<keyword evidence="3" id="KW-0597">Phosphoprotein</keyword>
<feature type="transmembrane region" description="Helical" evidence="9">
    <location>
        <begin position="20"/>
        <end position="37"/>
    </location>
</feature>
<dbReference type="Gene3D" id="3.30.565.10">
    <property type="entry name" value="Histidine kinase-like ATPase, C-terminal domain"/>
    <property type="match status" value="1"/>
</dbReference>
<evidence type="ECO:0000313" key="12">
    <source>
        <dbReference type="EMBL" id="KUF13633.1"/>
    </source>
</evidence>
<evidence type="ECO:0000256" key="8">
    <source>
        <dbReference type="ARBA" id="ARBA00023012"/>
    </source>
</evidence>
<comment type="catalytic activity">
    <reaction evidence="1">
        <text>ATP + protein L-histidine = ADP + protein N-phospho-L-histidine.</text>
        <dbReference type="EC" id="2.7.13.3"/>
    </reaction>
</comment>
<accession>A0A0W7WST0</accession>
<proteinExistence type="predicted"/>
<keyword evidence="9" id="KW-0472">Membrane</keyword>
<dbReference type="Gene3D" id="1.20.5.1930">
    <property type="match status" value="1"/>
</dbReference>
<feature type="domain" description="Signal transduction histidine kinase subgroup 3 dimerisation and phosphoacceptor" evidence="11">
    <location>
        <begin position="193"/>
        <end position="258"/>
    </location>
</feature>
<dbReference type="GO" id="GO:0000155">
    <property type="term" value="F:phosphorelay sensor kinase activity"/>
    <property type="evidence" value="ECO:0007669"/>
    <property type="project" value="InterPro"/>
</dbReference>
<evidence type="ECO:0000256" key="2">
    <source>
        <dbReference type="ARBA" id="ARBA00012438"/>
    </source>
</evidence>
<dbReference type="InterPro" id="IPR003594">
    <property type="entry name" value="HATPase_dom"/>
</dbReference>
<dbReference type="GO" id="GO:0046983">
    <property type="term" value="F:protein dimerization activity"/>
    <property type="evidence" value="ECO:0007669"/>
    <property type="project" value="InterPro"/>
</dbReference>
<keyword evidence="9" id="KW-1133">Transmembrane helix</keyword>
<dbReference type="CDD" id="cd16917">
    <property type="entry name" value="HATPase_UhpB-NarQ-NarX-like"/>
    <property type="match status" value="1"/>
</dbReference>
<dbReference type="OrthoDB" id="227596at2"/>
<keyword evidence="13" id="KW-1185">Reference proteome</keyword>
<evidence type="ECO:0000313" key="13">
    <source>
        <dbReference type="Proteomes" id="UP000054804"/>
    </source>
</evidence>
<evidence type="ECO:0000259" key="11">
    <source>
        <dbReference type="Pfam" id="PF07730"/>
    </source>
</evidence>
<evidence type="ECO:0000259" key="10">
    <source>
        <dbReference type="Pfam" id="PF02518"/>
    </source>
</evidence>
<comment type="caution">
    <text evidence="12">The sequence shown here is derived from an EMBL/GenBank/DDBJ whole genome shotgun (WGS) entry which is preliminary data.</text>
</comment>
<dbReference type="InterPro" id="IPR036890">
    <property type="entry name" value="HATPase_C_sf"/>
</dbReference>
<keyword evidence="4" id="KW-0808">Transferase</keyword>
<keyword evidence="6 12" id="KW-0418">Kinase</keyword>
<keyword evidence="7" id="KW-0067">ATP-binding</keyword>
<feature type="transmembrane region" description="Helical" evidence="9">
    <location>
        <begin position="147"/>
        <end position="167"/>
    </location>
</feature>
<dbReference type="SUPFAM" id="SSF55874">
    <property type="entry name" value="ATPase domain of HSP90 chaperone/DNA topoisomerase II/histidine kinase"/>
    <property type="match status" value="1"/>
</dbReference>
<dbReference type="Pfam" id="PF07730">
    <property type="entry name" value="HisKA_3"/>
    <property type="match status" value="1"/>
</dbReference>
<reference evidence="12 13" key="1">
    <citation type="submission" date="2015-12" db="EMBL/GenBank/DDBJ databases">
        <title>Draft genome sequence of Streptomyces silvensis ATCC 53525, a producer of novel hormone antagonists.</title>
        <authorList>
            <person name="Johnston C.W."/>
            <person name="Li Y."/>
            <person name="Magarvey N.A."/>
        </authorList>
    </citation>
    <scope>NUCLEOTIDE SEQUENCE [LARGE SCALE GENOMIC DNA]</scope>
    <source>
        <strain evidence="12 13">ATCC 53525</strain>
    </source>
</reference>
<keyword evidence="9" id="KW-0812">Transmembrane</keyword>
<evidence type="ECO:0000256" key="6">
    <source>
        <dbReference type="ARBA" id="ARBA00022777"/>
    </source>
</evidence>
<dbReference type="GO" id="GO:0016020">
    <property type="term" value="C:membrane"/>
    <property type="evidence" value="ECO:0007669"/>
    <property type="project" value="InterPro"/>
</dbReference>
<dbReference type="PANTHER" id="PTHR24421">
    <property type="entry name" value="NITRATE/NITRITE SENSOR PROTEIN NARX-RELATED"/>
    <property type="match status" value="1"/>
</dbReference>
<evidence type="ECO:0000256" key="1">
    <source>
        <dbReference type="ARBA" id="ARBA00000085"/>
    </source>
</evidence>
<feature type="transmembrane region" description="Helical" evidence="9">
    <location>
        <begin position="49"/>
        <end position="69"/>
    </location>
</feature>
<dbReference type="Proteomes" id="UP000054804">
    <property type="component" value="Unassembled WGS sequence"/>
</dbReference>
<dbReference type="InterPro" id="IPR011712">
    <property type="entry name" value="Sig_transdc_His_kin_sub3_dim/P"/>
</dbReference>
<gene>
    <name evidence="12" type="ORF">AT728_34900</name>
</gene>
<feature type="domain" description="Histidine kinase/HSP90-like ATPase" evidence="10">
    <location>
        <begin position="311"/>
        <end position="417"/>
    </location>
</feature>
<dbReference type="RefSeq" id="WP_058852179.1">
    <property type="nucleotide sequence ID" value="NZ_LOCL01000073.1"/>
</dbReference>
<dbReference type="EMBL" id="LOCL01000073">
    <property type="protein sequence ID" value="KUF13633.1"/>
    <property type="molecule type" value="Genomic_DNA"/>
</dbReference>
<dbReference type="InterPro" id="IPR050482">
    <property type="entry name" value="Sensor_HK_TwoCompSys"/>
</dbReference>
<dbReference type="EC" id="2.7.13.3" evidence="2"/>
<protein>
    <recommendedName>
        <fullName evidence="2">histidine kinase</fullName>
        <ecNumber evidence="2">2.7.13.3</ecNumber>
    </recommendedName>
</protein>
<evidence type="ECO:0000256" key="9">
    <source>
        <dbReference type="SAM" id="Phobius"/>
    </source>
</evidence>
<evidence type="ECO:0000256" key="5">
    <source>
        <dbReference type="ARBA" id="ARBA00022741"/>
    </source>
</evidence>
<keyword evidence="8" id="KW-0902">Two-component regulatory system</keyword>
<organism evidence="12 13">
    <name type="scientific">Streptomyces silvensis</name>
    <dbReference type="NCBI Taxonomy" id="1765722"/>
    <lineage>
        <taxon>Bacteria</taxon>
        <taxon>Bacillati</taxon>
        <taxon>Actinomycetota</taxon>
        <taxon>Actinomycetes</taxon>
        <taxon>Kitasatosporales</taxon>
        <taxon>Streptomycetaceae</taxon>
        <taxon>Streptomyces</taxon>
    </lineage>
</organism>
<dbReference type="GO" id="GO:0005524">
    <property type="term" value="F:ATP binding"/>
    <property type="evidence" value="ECO:0007669"/>
    <property type="project" value="UniProtKB-KW"/>
</dbReference>